<gene>
    <name evidence="2" type="ORF">CWB73_00940</name>
</gene>
<dbReference type="Pfam" id="PF16075">
    <property type="entry name" value="DUF4815"/>
    <property type="match status" value="1"/>
</dbReference>
<comment type="caution">
    <text evidence="2">The sequence shown here is derived from an EMBL/GenBank/DDBJ whole genome shotgun (WGS) entry which is preliminary data.</text>
</comment>
<dbReference type="InterPro" id="IPR032096">
    <property type="entry name" value="DUF4815"/>
</dbReference>
<evidence type="ECO:0000259" key="1">
    <source>
        <dbReference type="Pfam" id="PF16075"/>
    </source>
</evidence>
<sequence>MIKDYYDKFDPNKGYEKILFRAGKGLQSRELNDLQSQSQHQIKGIADVILKDGDLVSGGEVVIEHDKANALIQDGEVYINGLVRKIPKTQLFISLTESIDIGVWLTYETITEEEDPSLRDPAIDAINFDEPGGARLKQNCQWGLKSDALAQEDAFYPVHRIEQGVLIIKQPPPQLDAVTQALARYDREANGGSYVVDGMALSYRGMDAQKQSFSLAEGKAHIEGYEVSFATARNLTFDYNPDIGEVKEEPKTFRADSTGNMRIDTDFFPVKEIEEVNVTVERSAKLTRGQLSGGDDLLPDNSVLEIISVKQNGLTFSLGEDFIFLRNHISWQLNGKEPDIGSQFDVVYRFRKQLEVEYDERGYTLNEAVEGGKIVENSLITTDYKWLRPRIDLIVLDRFGQFQRIKGQAAHQLPVAPNAPANHLAIAQVSQTWFIDTAPDIENLAVRAVSMSELEKMQNQISDLYQLLAIERLRNDANSEDATSKFGVFVDPFLDDDMRDAGIEQSAAIVDGELTLPLNADIAELTLPNQSTLTLPYALENLLVQEMQTGSMRVNPYQAFEPVPASVSLTPSVDHWTQTNTRWTSTITQRFWWARFSWWRNRTVFNTRVEAVNRQTTNAQFLRSRWVHFSIQGFGPGESLNTVTFDGVSVTPEAQ</sequence>
<reference evidence="2 3" key="1">
    <citation type="submission" date="2017-12" db="EMBL/GenBank/DDBJ databases">
        <authorList>
            <person name="Paulsen S."/>
            <person name="Gram L.K."/>
        </authorList>
    </citation>
    <scope>NUCLEOTIDE SEQUENCE [LARGE SCALE GENOMIC DNA]</scope>
    <source>
        <strain evidence="2 3">S1189</strain>
    </source>
</reference>
<accession>A0A5S3YZ18</accession>
<dbReference type="RefSeq" id="WP_138566036.1">
    <property type="nucleotide sequence ID" value="NZ_PNCM01000005.1"/>
</dbReference>
<dbReference type="Proteomes" id="UP000307362">
    <property type="component" value="Unassembled WGS sequence"/>
</dbReference>
<evidence type="ECO:0000313" key="3">
    <source>
        <dbReference type="Proteomes" id="UP000307362"/>
    </source>
</evidence>
<protein>
    <submittedName>
        <fullName evidence="2">DUF4815 domain-containing protein</fullName>
    </submittedName>
</protein>
<evidence type="ECO:0000313" key="2">
    <source>
        <dbReference type="EMBL" id="TMP83746.1"/>
    </source>
</evidence>
<dbReference type="EMBL" id="PNCM01000005">
    <property type="protein sequence ID" value="TMP83746.1"/>
    <property type="molecule type" value="Genomic_DNA"/>
</dbReference>
<reference evidence="3" key="2">
    <citation type="submission" date="2019-06" db="EMBL/GenBank/DDBJ databases">
        <title>Co-occurence of chitin degradation, pigmentation and bioactivity in marine Pseudoalteromonas.</title>
        <authorList>
            <person name="Sonnenschein E.C."/>
            <person name="Bech P.K."/>
        </authorList>
    </citation>
    <scope>NUCLEOTIDE SEQUENCE [LARGE SCALE GENOMIC DNA]</scope>
    <source>
        <strain evidence="3">S1189</strain>
    </source>
</reference>
<name>A0A5S3YZ18_9GAMM</name>
<organism evidence="2 3">
    <name type="scientific">Pseudoalteromonas phenolica</name>
    <dbReference type="NCBI Taxonomy" id="161398"/>
    <lineage>
        <taxon>Bacteria</taxon>
        <taxon>Pseudomonadati</taxon>
        <taxon>Pseudomonadota</taxon>
        <taxon>Gammaproteobacteria</taxon>
        <taxon>Alteromonadales</taxon>
        <taxon>Pseudoalteromonadaceae</taxon>
        <taxon>Pseudoalteromonas</taxon>
    </lineage>
</organism>
<dbReference type="AlphaFoldDB" id="A0A5S3YZ18"/>
<dbReference type="OrthoDB" id="2463879at2"/>
<proteinExistence type="predicted"/>
<feature type="domain" description="DUF4815" evidence="1">
    <location>
        <begin position="5"/>
        <end position="583"/>
    </location>
</feature>